<comment type="caution">
    <text evidence="1">The sequence shown here is derived from an EMBL/GenBank/DDBJ whole genome shotgun (WGS) entry which is preliminary data.</text>
</comment>
<keyword evidence="2" id="KW-1185">Reference proteome</keyword>
<dbReference type="EMBL" id="CM037159">
    <property type="protein sequence ID" value="KAH7865896.1"/>
    <property type="molecule type" value="Genomic_DNA"/>
</dbReference>
<dbReference type="Proteomes" id="UP000828048">
    <property type="component" value="Chromosome 9"/>
</dbReference>
<gene>
    <name evidence="1" type="ORF">Vadar_012813</name>
</gene>
<reference evidence="1 2" key="1">
    <citation type="journal article" date="2021" name="Hortic Res">
        <title>High-quality reference genome and annotation aids understanding of berry development for evergreen blueberry (Vaccinium darrowii).</title>
        <authorList>
            <person name="Yu J."/>
            <person name="Hulse-Kemp A.M."/>
            <person name="Babiker E."/>
            <person name="Staton M."/>
        </authorList>
    </citation>
    <scope>NUCLEOTIDE SEQUENCE [LARGE SCALE GENOMIC DNA]</scope>
    <source>
        <strain evidence="2">cv. NJ 8807/NJ 8810</strain>
        <tissue evidence="1">Young leaf</tissue>
    </source>
</reference>
<sequence>MAPKKGSEGQISEPSHENEENPHQKDGAAANPDQRIPANGQDNGQNIPPRFEVQNLTRIRFHSSSRKTNAQKRRSIQDNGGMWTCGAQLGNYATSLDMMPKGMIRSVLPKWRGHYSLNMVKRHFLHQEKRRAEAIAVEKLKGTSMGNLYFPGYMFGKAIVCSDATAEAARYGFIAVERPEDFLVLAIASLGKHVTEFNQTPEAEDVEGDIEIDVAQVIGKTPIVCDTLTKVEKPMIMPSSQSNKKNNQASYRQYSFDLAKADQLFDELLKQKFLTLSKGPDLERNAAIL</sequence>
<protein>
    <submittedName>
        <fullName evidence="1">Uncharacterized protein</fullName>
    </submittedName>
</protein>
<accession>A0ACB7ZJW1</accession>
<proteinExistence type="predicted"/>
<evidence type="ECO:0000313" key="1">
    <source>
        <dbReference type="EMBL" id="KAH7865896.1"/>
    </source>
</evidence>
<evidence type="ECO:0000313" key="2">
    <source>
        <dbReference type="Proteomes" id="UP000828048"/>
    </source>
</evidence>
<name>A0ACB7ZJW1_9ERIC</name>
<organism evidence="1 2">
    <name type="scientific">Vaccinium darrowii</name>
    <dbReference type="NCBI Taxonomy" id="229202"/>
    <lineage>
        <taxon>Eukaryota</taxon>
        <taxon>Viridiplantae</taxon>
        <taxon>Streptophyta</taxon>
        <taxon>Embryophyta</taxon>
        <taxon>Tracheophyta</taxon>
        <taxon>Spermatophyta</taxon>
        <taxon>Magnoliopsida</taxon>
        <taxon>eudicotyledons</taxon>
        <taxon>Gunneridae</taxon>
        <taxon>Pentapetalae</taxon>
        <taxon>asterids</taxon>
        <taxon>Ericales</taxon>
        <taxon>Ericaceae</taxon>
        <taxon>Vaccinioideae</taxon>
        <taxon>Vaccinieae</taxon>
        <taxon>Vaccinium</taxon>
    </lineage>
</organism>